<accession>F0WGA8</accession>
<proteinExistence type="predicted"/>
<sequence length="925" mass="104984">MIAAIRACRENEEDPPGCVLENFPRSIGQLRQLEKAYLADFIPDPATQASFLASADAFFDTLQKERSSTPSPTDSYILQSIDAVVELIGDVPTFMSQSAMQNALSYDISHGEALGNKGIDEDVHTHNANPILLSTKLFGSHNRFLQIDNSGLHDAVVLEAIHIAIECFTNGNFQRTAILEFLSHTYYPPMFMPAQRKHRDKASISDQFYWLNAEKQLKIDKRDIMRFCAEIKEINKKSNAKIVMLLSSVFTVVRMVVGQCHELEQDLRRILDVRQSLQQKLDKAFTMAGIPEKDRSPVNKQNILEVELGDIVDDSRMKANSWVEKHVSPVNINEHNLGDLKQEVISLAHPLCEALIDGTLKRINSIEDNIYAKLPFLRFEEVTIVSPLLLENIPVLSSIQEIITLSNGKQESNMLQLLHRMNESIAALFCQNESADRTSKKIRQTADFVEEKESNRSKMIIEDIDAWTSAPYAQRTGPQFSDYAQKCNDDSDMLIIRTSVYQNAFNGLLYQIYAACDMITSLYYIVDELYLGECSGFNEVITNITKQHFHDISGMMMKFKHVHEVPGDDTVPWRCFIWPITRPEETRSFSLLASHLPSLCQSNFLSLLQVKVLIQEFQLLRVDDVEASNFIKVVHDCSKKNDFPDKWLDSLFVVSLSQSYVSRDGLIYWKSVILSILRIQFTDVTTIQEAEECCKNLISRFCSQSNQPTLMEFMRSTLSFNDFVKLPKWFSTSTSIHNDFAMGDEVASVTFDLISTRRPSISQEPFCTIQSVFWLINATISSPPLRHCQLFAHENMYHVQKLNRLLPTYSMGAIRGAAIVNQLVDAGSFIHDGNATQLSPYDEQITRESAADALCALLEVSNFTLHDSTLETINECAMKLRRFYHQNPDMSYALLAGEDIVQTSRIAIRLSLYNPFSSLASNTRN</sequence>
<gene>
    <name evidence="1" type="primary">AlNc14C89G5638</name>
    <name evidence="1" type="ORF">ALNC14_063860</name>
</gene>
<dbReference type="HOGENOM" id="CLU_315783_0_0_1"/>
<reference evidence="1" key="2">
    <citation type="submission" date="2011-02" db="EMBL/GenBank/DDBJ databases">
        <authorList>
            <person name="MacLean D."/>
        </authorList>
    </citation>
    <scope>NUCLEOTIDE SEQUENCE</scope>
</reference>
<reference evidence="1" key="1">
    <citation type="journal article" date="2011" name="PLoS Biol.">
        <title>Gene gain and loss during evolution of obligate parasitism in the white rust pathogen of Arabidopsis thaliana.</title>
        <authorList>
            <person name="Kemen E."/>
            <person name="Gardiner A."/>
            <person name="Schultz-Larsen T."/>
            <person name="Kemen A.C."/>
            <person name="Balmuth A.L."/>
            <person name="Robert-Seilaniantz A."/>
            <person name="Bailey K."/>
            <person name="Holub E."/>
            <person name="Studholme D.J."/>
            <person name="Maclean D."/>
            <person name="Jones J.D."/>
        </authorList>
    </citation>
    <scope>NUCLEOTIDE SEQUENCE</scope>
</reference>
<protein>
    <submittedName>
        <fullName evidence="1">AlNc14C89G5638 protein</fullName>
    </submittedName>
</protein>
<evidence type="ECO:0000313" key="1">
    <source>
        <dbReference type="EMBL" id="CCA20243.1"/>
    </source>
</evidence>
<dbReference type="AlphaFoldDB" id="F0WGA8"/>
<dbReference type="EMBL" id="FR824134">
    <property type="protein sequence ID" value="CCA20243.1"/>
    <property type="molecule type" value="Genomic_DNA"/>
</dbReference>
<organism evidence="1">
    <name type="scientific">Albugo laibachii Nc14</name>
    <dbReference type="NCBI Taxonomy" id="890382"/>
    <lineage>
        <taxon>Eukaryota</taxon>
        <taxon>Sar</taxon>
        <taxon>Stramenopiles</taxon>
        <taxon>Oomycota</taxon>
        <taxon>Peronosporomycetes</taxon>
        <taxon>Albuginales</taxon>
        <taxon>Albuginaceae</taxon>
        <taxon>Albugo</taxon>
    </lineage>
</organism>
<name>F0WGA8_9STRA</name>